<reference evidence="2 3" key="1">
    <citation type="journal article" date="2013" name="Mar. Genomics">
        <title>Expression of sulfatases in Rhodopirellula baltica and the diversity of sulfatases in the genus Rhodopirellula.</title>
        <authorList>
            <person name="Wegner C.E."/>
            <person name="Richter-Heitmann T."/>
            <person name="Klindworth A."/>
            <person name="Klockow C."/>
            <person name="Richter M."/>
            <person name="Achstetter T."/>
            <person name="Glockner F.O."/>
            <person name="Harder J."/>
        </authorList>
    </citation>
    <scope>NUCLEOTIDE SEQUENCE [LARGE SCALE GENOMIC DNA]</scope>
    <source>
        <strain evidence="2 3">SWK14</strain>
    </source>
</reference>
<feature type="compositionally biased region" description="Basic and acidic residues" evidence="1">
    <location>
        <begin position="1"/>
        <end position="16"/>
    </location>
</feature>
<proteinExistence type="predicted"/>
<gene>
    <name evidence="2" type="ORF">RBSWK_01790</name>
</gene>
<dbReference type="Proteomes" id="UP000010959">
    <property type="component" value="Unassembled WGS sequence"/>
</dbReference>
<protein>
    <submittedName>
        <fullName evidence="2">Uncharacterized protein</fullName>
    </submittedName>
</protein>
<evidence type="ECO:0000313" key="3">
    <source>
        <dbReference type="Proteomes" id="UP000010959"/>
    </source>
</evidence>
<organism evidence="2 3">
    <name type="scientific">Rhodopirellula baltica SWK14</name>
    <dbReference type="NCBI Taxonomy" id="993516"/>
    <lineage>
        <taxon>Bacteria</taxon>
        <taxon>Pseudomonadati</taxon>
        <taxon>Planctomycetota</taxon>
        <taxon>Planctomycetia</taxon>
        <taxon>Pirellulales</taxon>
        <taxon>Pirellulaceae</taxon>
        <taxon>Rhodopirellula</taxon>
    </lineage>
</organism>
<name>L7CJN9_RHOBT</name>
<sequence length="47" mass="5187">MGKAECTDPRTGDKTELGQNRAPHKILGRILSQKAKWSIRQGSSYTA</sequence>
<dbReference type="EMBL" id="AMWG01000037">
    <property type="protein sequence ID" value="ELP34228.1"/>
    <property type="molecule type" value="Genomic_DNA"/>
</dbReference>
<evidence type="ECO:0000256" key="1">
    <source>
        <dbReference type="SAM" id="MobiDB-lite"/>
    </source>
</evidence>
<evidence type="ECO:0000313" key="2">
    <source>
        <dbReference type="EMBL" id="ELP34228.1"/>
    </source>
</evidence>
<feature type="region of interest" description="Disordered" evidence="1">
    <location>
        <begin position="1"/>
        <end position="22"/>
    </location>
</feature>
<dbReference type="AlphaFoldDB" id="L7CJN9"/>
<accession>L7CJN9</accession>
<comment type="caution">
    <text evidence="2">The sequence shown here is derived from an EMBL/GenBank/DDBJ whole genome shotgun (WGS) entry which is preliminary data.</text>
</comment>